<keyword evidence="1" id="KW-0540">Nuclease</keyword>
<dbReference type="GO" id="GO:0006139">
    <property type="term" value="P:nucleobase-containing compound metabolic process"/>
    <property type="evidence" value="ECO:0007669"/>
    <property type="project" value="InterPro"/>
</dbReference>
<dbReference type="EMBL" id="JALLKP010000004">
    <property type="protein sequence ID" value="KAK2195326.1"/>
    <property type="molecule type" value="Genomic_DNA"/>
</dbReference>
<dbReference type="PANTHER" id="PTHR13620:SF104">
    <property type="entry name" value="EXONUCLEASE 3'-5' DOMAIN-CONTAINING PROTEIN 2"/>
    <property type="match status" value="1"/>
</dbReference>
<sequence>MRCLAFRRLNYFVSKYSFRHAPQAGIVLYSTLQGEEPNVARYTGNVVVIDSANDPLHDQSLSEYFKSDIIGFDLEYVPDYYSAIRKSSTELKRPSVIQLCGSDVCLLYLIYKIGRIPSNLAAILTDQLLIKVAHGAPSDMRLLHAHHGIAGSGFVDLQELCRKEALLPCNLKNACLKVLNLKLSKREQCSNWEAEQLTKSQLEYAATDAFITREIFLKMAPKHISKLFINSNGDVEAIE</sequence>
<dbReference type="Proteomes" id="UP001214638">
    <property type="component" value="Unassembled WGS sequence"/>
</dbReference>
<dbReference type="RefSeq" id="XP_067802169.1">
    <property type="nucleotide sequence ID" value="XM_067948018.1"/>
</dbReference>
<evidence type="ECO:0000313" key="4">
    <source>
        <dbReference type="EMBL" id="KAK2195326.1"/>
    </source>
</evidence>
<comment type="caution">
    <text evidence="4">The sequence shown here is derived from an EMBL/GenBank/DDBJ whole genome shotgun (WGS) entry which is preliminary data.</text>
</comment>
<dbReference type="SUPFAM" id="SSF53098">
    <property type="entry name" value="Ribonuclease H-like"/>
    <property type="match status" value="1"/>
</dbReference>
<organism evidence="4 5">
    <name type="scientific">Babesia duncani</name>
    <dbReference type="NCBI Taxonomy" id="323732"/>
    <lineage>
        <taxon>Eukaryota</taxon>
        <taxon>Sar</taxon>
        <taxon>Alveolata</taxon>
        <taxon>Apicomplexa</taxon>
        <taxon>Aconoidasida</taxon>
        <taxon>Piroplasmida</taxon>
        <taxon>Babesiidae</taxon>
        <taxon>Babesia</taxon>
    </lineage>
</organism>
<dbReference type="GO" id="GO:0008408">
    <property type="term" value="F:3'-5' exonuclease activity"/>
    <property type="evidence" value="ECO:0007669"/>
    <property type="project" value="InterPro"/>
</dbReference>
<dbReference type="GeneID" id="94337298"/>
<dbReference type="CDD" id="cd06141">
    <property type="entry name" value="WRN_exo"/>
    <property type="match status" value="1"/>
</dbReference>
<dbReference type="GO" id="GO:0003676">
    <property type="term" value="F:nucleic acid binding"/>
    <property type="evidence" value="ECO:0007669"/>
    <property type="project" value="InterPro"/>
</dbReference>
<keyword evidence="5" id="KW-1185">Reference proteome</keyword>
<dbReference type="GO" id="GO:0005737">
    <property type="term" value="C:cytoplasm"/>
    <property type="evidence" value="ECO:0007669"/>
    <property type="project" value="TreeGrafter"/>
</dbReference>
<name>A0AAD9UN21_9APIC</name>
<dbReference type="InterPro" id="IPR002562">
    <property type="entry name" value="3'-5'_exonuclease_dom"/>
</dbReference>
<dbReference type="InterPro" id="IPR012337">
    <property type="entry name" value="RNaseH-like_sf"/>
</dbReference>
<proteinExistence type="predicted"/>
<keyword evidence="4" id="KW-0269">Exonuclease</keyword>
<reference evidence="4" key="1">
    <citation type="journal article" date="2023" name="Nat. Microbiol.">
        <title>Babesia duncani multi-omics identifies virulence factors and drug targets.</title>
        <authorList>
            <person name="Singh P."/>
            <person name="Lonardi S."/>
            <person name="Liang Q."/>
            <person name="Vydyam P."/>
            <person name="Khabirova E."/>
            <person name="Fang T."/>
            <person name="Gihaz S."/>
            <person name="Thekkiniath J."/>
            <person name="Munshi M."/>
            <person name="Abel S."/>
            <person name="Ciampossin L."/>
            <person name="Batugedara G."/>
            <person name="Gupta M."/>
            <person name="Lu X.M."/>
            <person name="Lenz T."/>
            <person name="Chakravarty S."/>
            <person name="Cornillot E."/>
            <person name="Hu Y."/>
            <person name="Ma W."/>
            <person name="Gonzalez L.M."/>
            <person name="Sanchez S."/>
            <person name="Estrada K."/>
            <person name="Sanchez-Flores A."/>
            <person name="Montero E."/>
            <person name="Harb O.S."/>
            <person name="Le Roch K.G."/>
            <person name="Mamoun C.B."/>
        </authorList>
    </citation>
    <scope>NUCLEOTIDE SEQUENCE</scope>
    <source>
        <strain evidence="4">WA1</strain>
    </source>
</reference>
<gene>
    <name evidence="4" type="ORF">BdWA1_003001</name>
</gene>
<evidence type="ECO:0000256" key="2">
    <source>
        <dbReference type="ARBA" id="ARBA00022801"/>
    </source>
</evidence>
<dbReference type="GO" id="GO:0005634">
    <property type="term" value="C:nucleus"/>
    <property type="evidence" value="ECO:0007669"/>
    <property type="project" value="TreeGrafter"/>
</dbReference>
<dbReference type="KEGG" id="bdw:94337298"/>
<dbReference type="SMART" id="SM00474">
    <property type="entry name" value="35EXOc"/>
    <property type="match status" value="1"/>
</dbReference>
<evidence type="ECO:0000313" key="5">
    <source>
        <dbReference type="Proteomes" id="UP001214638"/>
    </source>
</evidence>
<protein>
    <submittedName>
        <fullName evidence="4">Bifunctional Ribonuclease H-like superfamily/3'-5' exonuclease domain/Ribonuclease H superfamily</fullName>
    </submittedName>
</protein>
<evidence type="ECO:0000259" key="3">
    <source>
        <dbReference type="SMART" id="SM00474"/>
    </source>
</evidence>
<dbReference type="PANTHER" id="PTHR13620">
    <property type="entry name" value="3-5 EXONUCLEASE"/>
    <property type="match status" value="1"/>
</dbReference>
<dbReference type="Gene3D" id="3.30.420.10">
    <property type="entry name" value="Ribonuclease H-like superfamily/Ribonuclease H"/>
    <property type="match status" value="1"/>
</dbReference>
<dbReference type="AlphaFoldDB" id="A0AAD9UN21"/>
<dbReference type="Pfam" id="PF01612">
    <property type="entry name" value="DNA_pol_A_exo1"/>
    <property type="match status" value="1"/>
</dbReference>
<accession>A0AAD9UN21</accession>
<evidence type="ECO:0000256" key="1">
    <source>
        <dbReference type="ARBA" id="ARBA00022722"/>
    </source>
</evidence>
<dbReference type="InterPro" id="IPR036397">
    <property type="entry name" value="RNaseH_sf"/>
</dbReference>
<dbReference type="InterPro" id="IPR051132">
    <property type="entry name" value="3-5_Exonuclease_domain"/>
</dbReference>
<keyword evidence="2" id="KW-0378">Hydrolase</keyword>
<feature type="domain" description="3'-5' exonuclease" evidence="3">
    <location>
        <begin position="49"/>
        <end position="224"/>
    </location>
</feature>